<proteinExistence type="predicted"/>
<reference evidence="2" key="1">
    <citation type="submission" date="2017-09" db="EMBL/GenBank/DDBJ databases">
        <title>FDA dAtabase for Regulatory Grade micrObial Sequences (FDA-ARGOS): Supporting development and validation of Infectious Disease Dx tests.</title>
        <authorList>
            <person name="Goldberg B."/>
            <person name="Campos J."/>
            <person name="Tallon L."/>
            <person name="Sadzewicz L."/>
            <person name="Ott S."/>
            <person name="Zhao X."/>
            <person name="Nagaraj S."/>
            <person name="Vavikolanu K."/>
            <person name="Aluvathingal J."/>
            <person name="Nadendla S."/>
            <person name="Geyer C."/>
            <person name="Sichtig H."/>
        </authorList>
    </citation>
    <scope>NUCLEOTIDE SEQUENCE [LARGE SCALE GENOMIC DNA]</scope>
    <source>
        <strain evidence="2">FDAARGOS_370</strain>
    </source>
</reference>
<dbReference type="EMBL" id="PDDV01000003">
    <property type="protein sequence ID" value="PEH74389.1"/>
    <property type="molecule type" value="Genomic_DNA"/>
</dbReference>
<dbReference type="OrthoDB" id="9783238at2"/>
<dbReference type="AlphaFoldDB" id="A0A2A7U7V9"/>
<dbReference type="InterPro" id="IPR005063">
    <property type="entry name" value="Transposase_27"/>
</dbReference>
<name>A0A2A7U7V9_EDWTA</name>
<gene>
    <name evidence="1" type="ORF">CRM76_00520</name>
</gene>
<organism evidence="1 2">
    <name type="scientific">Edwardsiella tarda</name>
    <dbReference type="NCBI Taxonomy" id="636"/>
    <lineage>
        <taxon>Bacteria</taxon>
        <taxon>Pseudomonadati</taxon>
        <taxon>Pseudomonadota</taxon>
        <taxon>Gammaproteobacteria</taxon>
        <taxon>Enterobacterales</taxon>
        <taxon>Hafniaceae</taxon>
        <taxon>Edwardsiella</taxon>
    </lineage>
</organism>
<dbReference type="GO" id="GO:0004803">
    <property type="term" value="F:transposase activity"/>
    <property type="evidence" value="ECO:0007669"/>
    <property type="project" value="InterPro"/>
</dbReference>
<sequence length="53" mass="6252">MTLYTRIKHVARKTICFSCFIEVHEKKLSAHSSKNIFSTNWRYHPTSQAIKGR</sequence>
<protein>
    <submittedName>
        <fullName evidence="1">Uncharacterized protein</fullName>
    </submittedName>
</protein>
<dbReference type="GO" id="GO:0006313">
    <property type="term" value="P:DNA transposition"/>
    <property type="evidence" value="ECO:0007669"/>
    <property type="project" value="InterPro"/>
</dbReference>
<accession>A0A2A7U7V9</accession>
<dbReference type="Pfam" id="PF03400">
    <property type="entry name" value="DDE_Tnp_IS1"/>
    <property type="match status" value="1"/>
</dbReference>
<evidence type="ECO:0000313" key="1">
    <source>
        <dbReference type="EMBL" id="PEH74389.1"/>
    </source>
</evidence>
<comment type="caution">
    <text evidence="1">The sequence shown here is derived from an EMBL/GenBank/DDBJ whole genome shotgun (WGS) entry which is preliminary data.</text>
</comment>
<dbReference type="GO" id="GO:0003677">
    <property type="term" value="F:DNA binding"/>
    <property type="evidence" value="ECO:0007669"/>
    <property type="project" value="InterPro"/>
</dbReference>
<evidence type="ECO:0000313" key="2">
    <source>
        <dbReference type="Proteomes" id="UP000219788"/>
    </source>
</evidence>
<dbReference type="Proteomes" id="UP000219788">
    <property type="component" value="Unassembled WGS sequence"/>
</dbReference>